<reference evidence="1 2" key="1">
    <citation type="journal article" date="2019" name="Sci. Rep.">
        <title>Orb-weaving spider Araneus ventricosus genome elucidates the spidroin gene catalogue.</title>
        <authorList>
            <person name="Kono N."/>
            <person name="Nakamura H."/>
            <person name="Ohtoshi R."/>
            <person name="Moran D.A.P."/>
            <person name="Shinohara A."/>
            <person name="Yoshida Y."/>
            <person name="Fujiwara M."/>
            <person name="Mori M."/>
            <person name="Tomita M."/>
            <person name="Arakawa K."/>
        </authorList>
    </citation>
    <scope>NUCLEOTIDE SEQUENCE [LARGE SCALE GENOMIC DNA]</scope>
</reference>
<evidence type="ECO:0000313" key="2">
    <source>
        <dbReference type="Proteomes" id="UP000499080"/>
    </source>
</evidence>
<gene>
    <name evidence="1" type="ORF">AVEN_117972_1</name>
</gene>
<protein>
    <submittedName>
        <fullName evidence="1">Uncharacterized protein</fullName>
    </submittedName>
</protein>
<dbReference type="EMBL" id="BGPR01001724">
    <property type="protein sequence ID" value="GBM60460.1"/>
    <property type="molecule type" value="Genomic_DNA"/>
</dbReference>
<sequence>MRAGRICPISNQRVKLSSHTQLNFYLNSNLESYQRSGIMVRELQPQNWRFKSSRPDLIKGLPWWDAGLLNDNSIYLKARIYLRAKRLANRSPADSLQLWMGFLVRHEASANQILSVFRRT</sequence>
<evidence type="ECO:0000313" key="1">
    <source>
        <dbReference type="EMBL" id="GBM60460.1"/>
    </source>
</evidence>
<comment type="caution">
    <text evidence="1">The sequence shown here is derived from an EMBL/GenBank/DDBJ whole genome shotgun (WGS) entry which is preliminary data.</text>
</comment>
<dbReference type="Proteomes" id="UP000499080">
    <property type="component" value="Unassembled WGS sequence"/>
</dbReference>
<proteinExistence type="predicted"/>
<accession>A0A4Y2H307</accession>
<organism evidence="1 2">
    <name type="scientific">Araneus ventricosus</name>
    <name type="common">Orbweaver spider</name>
    <name type="synonym">Epeira ventricosa</name>
    <dbReference type="NCBI Taxonomy" id="182803"/>
    <lineage>
        <taxon>Eukaryota</taxon>
        <taxon>Metazoa</taxon>
        <taxon>Ecdysozoa</taxon>
        <taxon>Arthropoda</taxon>
        <taxon>Chelicerata</taxon>
        <taxon>Arachnida</taxon>
        <taxon>Araneae</taxon>
        <taxon>Araneomorphae</taxon>
        <taxon>Entelegynae</taxon>
        <taxon>Araneoidea</taxon>
        <taxon>Araneidae</taxon>
        <taxon>Araneus</taxon>
    </lineage>
</organism>
<keyword evidence="2" id="KW-1185">Reference proteome</keyword>
<dbReference type="AlphaFoldDB" id="A0A4Y2H307"/>
<name>A0A4Y2H307_ARAVE</name>